<dbReference type="Pfam" id="PF13359">
    <property type="entry name" value="DDE_Tnp_4"/>
    <property type="match status" value="1"/>
</dbReference>
<accession>A0A024TRG2</accession>
<dbReference type="GeneID" id="20087346"/>
<comment type="cofactor">
    <cofactor evidence="1">
        <name>a divalent metal cation</name>
        <dbReference type="ChEBI" id="CHEBI:60240"/>
    </cofactor>
</comment>
<evidence type="ECO:0000259" key="3">
    <source>
        <dbReference type="Pfam" id="PF13359"/>
    </source>
</evidence>
<dbReference type="OrthoDB" id="164601at2759"/>
<protein>
    <recommendedName>
        <fullName evidence="3">DDE Tnp4 domain-containing protein</fullName>
    </recommendedName>
</protein>
<dbReference type="AlphaFoldDB" id="A0A024TRG2"/>
<evidence type="ECO:0000256" key="2">
    <source>
        <dbReference type="ARBA" id="ARBA00022723"/>
    </source>
</evidence>
<dbReference type="InterPro" id="IPR027806">
    <property type="entry name" value="HARBI1_dom"/>
</dbReference>
<organism evidence="4">
    <name type="scientific">Aphanomyces invadans</name>
    <dbReference type="NCBI Taxonomy" id="157072"/>
    <lineage>
        <taxon>Eukaryota</taxon>
        <taxon>Sar</taxon>
        <taxon>Stramenopiles</taxon>
        <taxon>Oomycota</taxon>
        <taxon>Saprolegniomycetes</taxon>
        <taxon>Saprolegniales</taxon>
        <taxon>Verrucalvaceae</taxon>
        <taxon>Aphanomyces</taxon>
    </lineage>
</organism>
<proteinExistence type="predicted"/>
<dbReference type="RefSeq" id="XP_008874857.1">
    <property type="nucleotide sequence ID" value="XM_008876635.1"/>
</dbReference>
<dbReference type="EMBL" id="KI913976">
    <property type="protein sequence ID" value="ETV96594.1"/>
    <property type="molecule type" value="Genomic_DNA"/>
</dbReference>
<gene>
    <name evidence="4" type="ORF">H310_10296</name>
</gene>
<evidence type="ECO:0000313" key="4">
    <source>
        <dbReference type="EMBL" id="ETV96594.1"/>
    </source>
</evidence>
<keyword evidence="2" id="KW-0479">Metal-binding</keyword>
<evidence type="ECO:0000256" key="1">
    <source>
        <dbReference type="ARBA" id="ARBA00001968"/>
    </source>
</evidence>
<feature type="domain" description="DDE Tnp4" evidence="3">
    <location>
        <begin position="57"/>
        <end position="179"/>
    </location>
</feature>
<reference evidence="4" key="1">
    <citation type="submission" date="2013-12" db="EMBL/GenBank/DDBJ databases">
        <title>The Genome Sequence of Aphanomyces invadans NJM9701.</title>
        <authorList>
            <consortium name="The Broad Institute Genomics Platform"/>
            <person name="Russ C."/>
            <person name="Tyler B."/>
            <person name="van West P."/>
            <person name="Dieguez-Uribeondo J."/>
            <person name="Young S.K."/>
            <person name="Zeng Q."/>
            <person name="Gargeya S."/>
            <person name="Fitzgerald M."/>
            <person name="Abouelleil A."/>
            <person name="Alvarado L."/>
            <person name="Chapman S.B."/>
            <person name="Gainer-Dewar J."/>
            <person name="Goldberg J."/>
            <person name="Griggs A."/>
            <person name="Gujja S."/>
            <person name="Hansen M."/>
            <person name="Howarth C."/>
            <person name="Imamovic A."/>
            <person name="Ireland A."/>
            <person name="Larimer J."/>
            <person name="McCowan C."/>
            <person name="Murphy C."/>
            <person name="Pearson M."/>
            <person name="Poon T.W."/>
            <person name="Priest M."/>
            <person name="Roberts A."/>
            <person name="Saif S."/>
            <person name="Shea T."/>
            <person name="Sykes S."/>
            <person name="Wortman J."/>
            <person name="Nusbaum C."/>
            <person name="Birren B."/>
        </authorList>
    </citation>
    <scope>NUCLEOTIDE SEQUENCE [LARGE SCALE GENOMIC DNA]</scope>
    <source>
        <strain evidence="4">NJM9701</strain>
    </source>
</reference>
<dbReference type="VEuPathDB" id="FungiDB:H310_10296"/>
<name>A0A024TRG2_9STRA</name>
<dbReference type="GO" id="GO:0046872">
    <property type="term" value="F:metal ion binding"/>
    <property type="evidence" value="ECO:0007669"/>
    <property type="project" value="UniProtKB-KW"/>
</dbReference>
<sequence>MSWEKHALNLGMKAPTMEKMVIRVIRTVQPVLYEHFVTMSMLTELRDKGYVSVRTRRFGEQKHYFSGKDKLYGLKIEASVSPEGLMVDMLANRALQKSGNELLNNDNGELFQDFPSSWAVLVDKDYCGLTSSARAIHPKKRPTNGTLDRTDLDRNANISSDRVIVEYYFGRVCLLWKISYATYVWGTKSYDAIQRLTSSLTNFHLALMPLRQNVQHQYRAVLTRYRRMVEENNT</sequence>